<dbReference type="EMBL" id="BJNE01000001">
    <property type="protein sequence ID" value="GEC11348.1"/>
    <property type="molecule type" value="Genomic_DNA"/>
</dbReference>
<keyword evidence="3" id="KW-0804">Transcription</keyword>
<proteinExistence type="predicted"/>
<reference evidence="5 6" key="1">
    <citation type="submission" date="2019-06" db="EMBL/GenBank/DDBJ databases">
        <title>Whole genome shotgun sequence of Glutamicibacter nicotianae NBRC 14234.</title>
        <authorList>
            <person name="Hosoyama A."/>
            <person name="Uohara A."/>
            <person name="Ohji S."/>
            <person name="Ichikawa N."/>
        </authorList>
    </citation>
    <scope>NUCLEOTIDE SEQUENCE [LARGE SCALE GENOMIC DNA]</scope>
    <source>
        <strain evidence="5 6">NBRC 14234</strain>
    </source>
</reference>
<feature type="domain" description="HTH iclR-type" evidence="4">
    <location>
        <begin position="7"/>
        <end position="66"/>
    </location>
</feature>
<dbReference type="SMART" id="SM00346">
    <property type="entry name" value="HTH_ICLR"/>
    <property type="match status" value="1"/>
</dbReference>
<evidence type="ECO:0000256" key="3">
    <source>
        <dbReference type="ARBA" id="ARBA00023163"/>
    </source>
</evidence>
<sequence>MAEPTTNRQLERICLLLDALEFGDATASELARRTGLSTSTAHRLALSLVEYDFLKREQSGNYSLGRRFVRSRLELVGLGHLTELRDATGETAQLWIRRGDHRVCISSVDSRHELKATLPAGASLALPHGSSGRLLAFDPEAMASVESRGWVESVGLRTPGLGSVSAPVLQKDHIVASICLAMPLSRCEVSPGTDHGQLVVDTAAKISAAFNDQR</sequence>
<dbReference type="Pfam" id="PF01614">
    <property type="entry name" value="IclR_C"/>
    <property type="match status" value="1"/>
</dbReference>
<keyword evidence="1" id="KW-0805">Transcription regulation</keyword>
<dbReference type="PANTHER" id="PTHR30136">
    <property type="entry name" value="HELIX-TURN-HELIX TRANSCRIPTIONAL REGULATOR, ICLR FAMILY"/>
    <property type="match status" value="1"/>
</dbReference>
<dbReference type="Gene3D" id="1.10.10.10">
    <property type="entry name" value="Winged helix-like DNA-binding domain superfamily/Winged helix DNA-binding domain"/>
    <property type="match status" value="1"/>
</dbReference>
<organism evidence="5 6">
    <name type="scientific">Glutamicibacter nicotianae</name>
    <name type="common">Arthrobacter nicotianae</name>
    <dbReference type="NCBI Taxonomy" id="37929"/>
    <lineage>
        <taxon>Bacteria</taxon>
        <taxon>Bacillati</taxon>
        <taxon>Actinomycetota</taxon>
        <taxon>Actinomycetes</taxon>
        <taxon>Micrococcales</taxon>
        <taxon>Micrococcaceae</taxon>
        <taxon>Glutamicibacter</taxon>
    </lineage>
</organism>
<dbReference type="Proteomes" id="UP000316242">
    <property type="component" value="Unassembled WGS sequence"/>
</dbReference>
<dbReference type="SUPFAM" id="SSF46785">
    <property type="entry name" value="Winged helix' DNA-binding domain"/>
    <property type="match status" value="1"/>
</dbReference>
<evidence type="ECO:0000313" key="5">
    <source>
        <dbReference type="EMBL" id="GEC11348.1"/>
    </source>
</evidence>
<keyword evidence="6" id="KW-1185">Reference proteome</keyword>
<dbReference type="RefSeq" id="WP_038991328.1">
    <property type="nucleotide sequence ID" value="NZ_BAAAWM010000001.1"/>
</dbReference>
<evidence type="ECO:0000256" key="2">
    <source>
        <dbReference type="ARBA" id="ARBA00023125"/>
    </source>
</evidence>
<gene>
    <name evidence="5" type="ORF">ANI01nite_05510</name>
</gene>
<dbReference type="InterPro" id="IPR036388">
    <property type="entry name" value="WH-like_DNA-bd_sf"/>
</dbReference>
<dbReference type="PANTHER" id="PTHR30136:SF39">
    <property type="entry name" value="TRANSCRIPTIONAL REGULATORY PROTEIN"/>
    <property type="match status" value="1"/>
</dbReference>
<dbReference type="InterPro" id="IPR029016">
    <property type="entry name" value="GAF-like_dom_sf"/>
</dbReference>
<dbReference type="SUPFAM" id="SSF55781">
    <property type="entry name" value="GAF domain-like"/>
    <property type="match status" value="1"/>
</dbReference>
<evidence type="ECO:0000259" key="4">
    <source>
        <dbReference type="PROSITE" id="PS51077"/>
    </source>
</evidence>
<keyword evidence="2" id="KW-0238">DNA-binding</keyword>
<accession>A0ABQ0RHP9</accession>
<protein>
    <submittedName>
        <fullName evidence="5">IclR family transcriptional regulator</fullName>
    </submittedName>
</protein>
<dbReference type="Pfam" id="PF09339">
    <property type="entry name" value="HTH_IclR"/>
    <property type="match status" value="1"/>
</dbReference>
<name>A0ABQ0RHP9_GLUNI</name>
<dbReference type="InterPro" id="IPR014757">
    <property type="entry name" value="Tscrpt_reg_IclR_C"/>
</dbReference>
<dbReference type="InterPro" id="IPR005471">
    <property type="entry name" value="Tscrpt_reg_IclR_N"/>
</dbReference>
<dbReference type="InterPro" id="IPR050707">
    <property type="entry name" value="HTH_MetabolicPath_Reg"/>
</dbReference>
<comment type="caution">
    <text evidence="5">The sequence shown here is derived from an EMBL/GenBank/DDBJ whole genome shotgun (WGS) entry which is preliminary data.</text>
</comment>
<evidence type="ECO:0000313" key="6">
    <source>
        <dbReference type="Proteomes" id="UP000316242"/>
    </source>
</evidence>
<dbReference type="PROSITE" id="PS51077">
    <property type="entry name" value="HTH_ICLR"/>
    <property type="match status" value="1"/>
</dbReference>
<evidence type="ECO:0000256" key="1">
    <source>
        <dbReference type="ARBA" id="ARBA00023015"/>
    </source>
</evidence>
<dbReference type="Gene3D" id="3.30.450.40">
    <property type="match status" value="2"/>
</dbReference>
<dbReference type="InterPro" id="IPR036390">
    <property type="entry name" value="WH_DNA-bd_sf"/>
</dbReference>